<keyword evidence="3" id="KW-0813">Transport</keyword>
<feature type="domain" description="Fe/B12 periplasmic-binding" evidence="6">
    <location>
        <begin position="78"/>
        <end position="341"/>
    </location>
</feature>
<dbReference type="Gene3D" id="3.40.50.1980">
    <property type="entry name" value="Nitrogenase molybdenum iron protein domain"/>
    <property type="match status" value="2"/>
</dbReference>
<dbReference type="Pfam" id="PF01497">
    <property type="entry name" value="Peripla_BP_2"/>
    <property type="match status" value="1"/>
</dbReference>
<evidence type="ECO:0000256" key="1">
    <source>
        <dbReference type="ARBA" id="ARBA00004196"/>
    </source>
</evidence>
<proteinExistence type="inferred from homology"/>
<dbReference type="SUPFAM" id="SSF53807">
    <property type="entry name" value="Helical backbone' metal receptor"/>
    <property type="match status" value="1"/>
</dbReference>
<name>A0A9X1SWL8_9ACTN</name>
<evidence type="ECO:0000256" key="3">
    <source>
        <dbReference type="ARBA" id="ARBA00022448"/>
    </source>
</evidence>
<accession>A0A9X1SWL8</accession>
<organism evidence="7 8">
    <name type="scientific">Kineosporia babensis</name>
    <dbReference type="NCBI Taxonomy" id="499548"/>
    <lineage>
        <taxon>Bacteria</taxon>
        <taxon>Bacillati</taxon>
        <taxon>Actinomycetota</taxon>
        <taxon>Actinomycetes</taxon>
        <taxon>Kineosporiales</taxon>
        <taxon>Kineosporiaceae</taxon>
        <taxon>Kineosporia</taxon>
    </lineage>
</organism>
<dbReference type="GO" id="GO:0030288">
    <property type="term" value="C:outer membrane-bounded periplasmic space"/>
    <property type="evidence" value="ECO:0007669"/>
    <property type="project" value="TreeGrafter"/>
</dbReference>
<evidence type="ECO:0000256" key="5">
    <source>
        <dbReference type="SAM" id="SignalP"/>
    </source>
</evidence>
<comment type="subcellular location">
    <subcellularLocation>
        <location evidence="1">Cell envelope</location>
    </subcellularLocation>
</comment>
<evidence type="ECO:0000259" key="6">
    <source>
        <dbReference type="PROSITE" id="PS50983"/>
    </source>
</evidence>
<gene>
    <name evidence="7" type="ORF">LR394_28705</name>
</gene>
<dbReference type="Proteomes" id="UP001138997">
    <property type="component" value="Unassembled WGS sequence"/>
</dbReference>
<dbReference type="AlphaFoldDB" id="A0A9X1SWL8"/>
<dbReference type="PROSITE" id="PS51257">
    <property type="entry name" value="PROKAR_LIPOPROTEIN"/>
    <property type="match status" value="1"/>
</dbReference>
<keyword evidence="4 5" id="KW-0732">Signal</keyword>
<evidence type="ECO:0000313" key="7">
    <source>
        <dbReference type="EMBL" id="MCD5314889.1"/>
    </source>
</evidence>
<keyword evidence="8" id="KW-1185">Reference proteome</keyword>
<dbReference type="PANTHER" id="PTHR30532">
    <property type="entry name" value="IRON III DICITRATE-BINDING PERIPLASMIC PROTEIN"/>
    <property type="match status" value="1"/>
</dbReference>
<dbReference type="PROSITE" id="PS50983">
    <property type="entry name" value="FE_B12_PBP"/>
    <property type="match status" value="1"/>
</dbReference>
<dbReference type="InterPro" id="IPR051313">
    <property type="entry name" value="Bact_iron-sidero_bind"/>
</dbReference>
<dbReference type="RefSeq" id="WP_231447695.1">
    <property type="nucleotide sequence ID" value="NZ_JAJOMB010000019.1"/>
</dbReference>
<sequence length="360" mass="38447">MISPRSRRWALAPAVAMTALLALSACGSSDDESESNAEGAVAEEGTGLLPAAEGSTQYPLTLTTWAGETVLEERPERVAVIGFNPNMDALQALDVTPVYSLTEDTYAWRDAEWAAKIETVDKATRNDPVNFEGIAASDPDLIIAIGALWEQADYDKLSDIAPVLDTAEQAESPWRDTQTLIGDTLDLGAAADAAVAEADQAIDAVAAEHPEFAGKTITIGNDYGPEYGLSYFTASGGIAEGIMTDLGFAPNPLAADFVKDDVVSEENLAKLDADVLVMTYGEPAWREDRESKPLFQSIPAVKDGRLVSLATEDDPAKLVDAEGKEYDNPTWMLRAGASAESLPWGVEIVADQWLADVKFS</sequence>
<evidence type="ECO:0000256" key="4">
    <source>
        <dbReference type="ARBA" id="ARBA00022729"/>
    </source>
</evidence>
<comment type="caution">
    <text evidence="7">The sequence shown here is derived from an EMBL/GenBank/DDBJ whole genome shotgun (WGS) entry which is preliminary data.</text>
</comment>
<protein>
    <submittedName>
        <fullName evidence="7">ABC transporter substrate-binding protein</fullName>
    </submittedName>
</protein>
<feature type="signal peptide" evidence="5">
    <location>
        <begin position="1"/>
        <end position="24"/>
    </location>
</feature>
<feature type="chain" id="PRO_5040845701" evidence="5">
    <location>
        <begin position="25"/>
        <end position="360"/>
    </location>
</feature>
<dbReference type="PANTHER" id="PTHR30532:SF24">
    <property type="entry name" value="FERRIC ENTEROBACTIN-BINDING PERIPLASMIC PROTEIN FEPB"/>
    <property type="match status" value="1"/>
</dbReference>
<evidence type="ECO:0000313" key="8">
    <source>
        <dbReference type="Proteomes" id="UP001138997"/>
    </source>
</evidence>
<dbReference type="EMBL" id="JAJOMB010000019">
    <property type="protein sequence ID" value="MCD5314889.1"/>
    <property type="molecule type" value="Genomic_DNA"/>
</dbReference>
<reference evidence="7" key="1">
    <citation type="submission" date="2021-11" db="EMBL/GenBank/DDBJ databases">
        <title>Streptomyces corallinus and Kineosporia corallina sp. nov., two new coral-derived marine actinobacteria.</title>
        <authorList>
            <person name="Buangrab K."/>
            <person name="Sutthacheep M."/>
            <person name="Yeemin T."/>
            <person name="Harunari E."/>
            <person name="Igarashi Y."/>
            <person name="Sripreechasak P."/>
            <person name="Kanchanasin P."/>
            <person name="Tanasupawat S."/>
            <person name="Phongsopitanun W."/>
        </authorList>
    </citation>
    <scope>NUCLEOTIDE SEQUENCE</scope>
    <source>
        <strain evidence="7">JCM 31032</strain>
    </source>
</reference>
<evidence type="ECO:0000256" key="2">
    <source>
        <dbReference type="ARBA" id="ARBA00008814"/>
    </source>
</evidence>
<dbReference type="InterPro" id="IPR002491">
    <property type="entry name" value="ABC_transptr_periplasmic_BD"/>
</dbReference>
<dbReference type="GO" id="GO:1901678">
    <property type="term" value="P:iron coordination entity transport"/>
    <property type="evidence" value="ECO:0007669"/>
    <property type="project" value="UniProtKB-ARBA"/>
</dbReference>
<comment type="similarity">
    <text evidence="2">Belongs to the bacterial solute-binding protein 8 family.</text>
</comment>